<dbReference type="EnsemblMetazoa" id="XM_019999290.1">
    <property type="protein sequence ID" value="XP_019854849.1"/>
    <property type="gene ID" value="LOC109583812"/>
</dbReference>
<dbReference type="EnsemblMetazoa" id="Aqu2.1.25928_001">
    <property type="protein sequence ID" value="Aqu2.1.25928_001"/>
    <property type="gene ID" value="Aqu2.1.25928"/>
</dbReference>
<keyword evidence="5" id="KW-1185">Reference proteome</keyword>
<dbReference type="PANTHER" id="PTHR24188:SF29">
    <property type="entry name" value="GH09064P"/>
    <property type="match status" value="1"/>
</dbReference>
<dbReference type="STRING" id="400682.A0A1X7UEN9"/>
<evidence type="ECO:0000313" key="5">
    <source>
        <dbReference type="Proteomes" id="UP000007879"/>
    </source>
</evidence>
<evidence type="ECO:0000256" key="3">
    <source>
        <dbReference type="PROSITE-ProRule" id="PRU00023"/>
    </source>
</evidence>
<dbReference type="SMART" id="SM00248">
    <property type="entry name" value="ANK"/>
    <property type="match status" value="8"/>
</dbReference>
<evidence type="ECO:0000256" key="1">
    <source>
        <dbReference type="ARBA" id="ARBA00022737"/>
    </source>
</evidence>
<reference evidence="5" key="1">
    <citation type="journal article" date="2010" name="Nature">
        <title>The Amphimedon queenslandica genome and the evolution of animal complexity.</title>
        <authorList>
            <person name="Srivastava M."/>
            <person name="Simakov O."/>
            <person name="Chapman J."/>
            <person name="Fahey B."/>
            <person name="Gauthier M.E."/>
            <person name="Mitros T."/>
            <person name="Richards G.S."/>
            <person name="Conaco C."/>
            <person name="Dacre M."/>
            <person name="Hellsten U."/>
            <person name="Larroux C."/>
            <person name="Putnam N.H."/>
            <person name="Stanke M."/>
            <person name="Adamska M."/>
            <person name="Darling A."/>
            <person name="Degnan S.M."/>
            <person name="Oakley T.H."/>
            <person name="Plachetzki D.C."/>
            <person name="Zhai Y."/>
            <person name="Adamski M."/>
            <person name="Calcino A."/>
            <person name="Cummins S.F."/>
            <person name="Goodstein D.M."/>
            <person name="Harris C."/>
            <person name="Jackson D.J."/>
            <person name="Leys S.P."/>
            <person name="Shu S."/>
            <person name="Woodcroft B.J."/>
            <person name="Vervoort M."/>
            <person name="Kosik K.S."/>
            <person name="Manning G."/>
            <person name="Degnan B.M."/>
            <person name="Rokhsar D.S."/>
        </authorList>
    </citation>
    <scope>NUCLEOTIDE SEQUENCE [LARGE SCALE GENOMIC DNA]</scope>
</reference>
<dbReference type="InterPro" id="IPR002110">
    <property type="entry name" value="Ankyrin_rpt"/>
</dbReference>
<keyword evidence="1" id="KW-0677">Repeat</keyword>
<dbReference type="OrthoDB" id="3246549at2759"/>
<dbReference type="eggNOG" id="KOG4177">
    <property type="taxonomic scope" value="Eukaryota"/>
</dbReference>
<dbReference type="InParanoid" id="A0A1X7UEN9"/>
<dbReference type="KEGG" id="aqu:109583812"/>
<protein>
    <submittedName>
        <fullName evidence="4">Uncharacterized protein</fullName>
    </submittedName>
</protein>
<evidence type="ECO:0000256" key="2">
    <source>
        <dbReference type="ARBA" id="ARBA00023043"/>
    </source>
</evidence>
<dbReference type="PROSITE" id="PS50297">
    <property type="entry name" value="ANK_REP_REGION"/>
    <property type="match status" value="4"/>
</dbReference>
<accession>A0A1X7UEN9</accession>
<feature type="repeat" description="ANK" evidence="3">
    <location>
        <begin position="224"/>
        <end position="245"/>
    </location>
</feature>
<dbReference type="PROSITE" id="PS50088">
    <property type="entry name" value="ANK_REPEAT"/>
    <property type="match status" value="4"/>
</dbReference>
<dbReference type="Gene3D" id="1.25.40.20">
    <property type="entry name" value="Ankyrin repeat-containing domain"/>
    <property type="match status" value="4"/>
</dbReference>
<dbReference type="Pfam" id="PF12796">
    <property type="entry name" value="Ank_2"/>
    <property type="match status" value="4"/>
</dbReference>
<dbReference type="SUPFAM" id="SSF48403">
    <property type="entry name" value="Ankyrin repeat"/>
    <property type="match status" value="2"/>
</dbReference>
<dbReference type="PRINTS" id="PR01415">
    <property type="entry name" value="ANKYRIN"/>
</dbReference>
<sequence>MGVCSTKGVAENRKQTFNSKKMLVRQGTKKFFSQSHTDSESALVKECEKAFKRQDLALAEKTLPQVQDPSSVKILYQPDWDRHCLNPRHFSFLHLAAGNGWLGLCKKLIRKFKSRPNVTDDMGFYTPLHFAVGGKHQSVIQYLLEEEKCDPHCLQFIVTPFQLACTVGNASIVDYFLSVWNCNPNSFDDFLNTPLHHAVSRGHLEVVLSLFATGEIRSLHCNKDGDTPLHIAARLGHYHIFVSILSHIEVNLSRCRNSIGDTPLHEAARHGHLPVIKYIMQAGDFDDIHVINSLGNTPLHEASSGNHSKIVELLLHEEDHCLLLHNLEGNTPLHLACKKGHLSTAQLLMNKGFDIHAKNKDNQSPIDVTKPIAKGHLEQLLQQK</sequence>
<dbReference type="InterPro" id="IPR036770">
    <property type="entry name" value="Ankyrin_rpt-contain_sf"/>
</dbReference>
<reference evidence="4" key="2">
    <citation type="submission" date="2017-05" db="UniProtKB">
        <authorList>
            <consortium name="EnsemblMetazoa"/>
        </authorList>
    </citation>
    <scope>IDENTIFICATION</scope>
</reference>
<keyword evidence="2 3" id="KW-0040">ANK repeat</keyword>
<organism evidence="4">
    <name type="scientific">Amphimedon queenslandica</name>
    <name type="common">Sponge</name>
    <dbReference type="NCBI Taxonomy" id="400682"/>
    <lineage>
        <taxon>Eukaryota</taxon>
        <taxon>Metazoa</taxon>
        <taxon>Porifera</taxon>
        <taxon>Demospongiae</taxon>
        <taxon>Heteroscleromorpha</taxon>
        <taxon>Haplosclerida</taxon>
        <taxon>Niphatidae</taxon>
        <taxon>Amphimedon</taxon>
    </lineage>
</organism>
<proteinExistence type="predicted"/>
<evidence type="ECO:0000313" key="4">
    <source>
        <dbReference type="EnsemblMetazoa" id="Aqu2.1.25928_001"/>
    </source>
</evidence>
<dbReference type="PANTHER" id="PTHR24188">
    <property type="entry name" value="ANKYRIN REPEAT PROTEIN"/>
    <property type="match status" value="1"/>
</dbReference>
<feature type="repeat" description="ANK" evidence="3">
    <location>
        <begin position="259"/>
        <end position="283"/>
    </location>
</feature>
<dbReference type="Proteomes" id="UP000007879">
    <property type="component" value="Unassembled WGS sequence"/>
</dbReference>
<feature type="repeat" description="ANK" evidence="3">
    <location>
        <begin position="328"/>
        <end position="360"/>
    </location>
</feature>
<feature type="repeat" description="ANK" evidence="3">
    <location>
        <begin position="294"/>
        <end position="315"/>
    </location>
</feature>
<dbReference type="AlphaFoldDB" id="A0A1X7UEN9"/>
<name>A0A1X7UEN9_AMPQE</name>
<gene>
    <name evidence="4" type="primary">109583812</name>
</gene>